<comment type="caution">
    <text evidence="2">The sequence shown here is derived from an EMBL/GenBank/DDBJ whole genome shotgun (WGS) entry which is preliminary data.</text>
</comment>
<feature type="compositionally biased region" description="Low complexity" evidence="1">
    <location>
        <begin position="84"/>
        <end position="94"/>
    </location>
</feature>
<feature type="region of interest" description="Disordered" evidence="1">
    <location>
        <begin position="61"/>
        <end position="184"/>
    </location>
</feature>
<protein>
    <submittedName>
        <fullName evidence="2">Uncharacterized protein</fullName>
    </submittedName>
</protein>
<sequence length="327" mass="34733">MKYCLFIGYCTACVANAVQCPRSLPGNLDLSSLPRSHCNEEPPVAAPAYLQRFSQQRQKIPHENILSARGIPPRSDVLSKEKSSNSIDGNGSSGFDTPSGQKGNGPLNIKQRKPVNPLPEMNGATGLKPGPTAPLSPKALHRSSAKLIVGGSKDGRKPGGRNPSPPPDKPEKRRSRTPPARASVAVKGPAVAYVRSPASAAQYFPGNTEAWSVKEISHSREALAGGHMFRHTNIARNPLQDSIVASAKGKNIHLQITPHVGAVGHYRTSSGIAEYTIGTSLRRPLIVSAGNYRPGQTTSIRAHLQGPGTIDVKADNHSPDRLSGDDS</sequence>
<accession>A0A8H3EVK8</accession>
<proteinExistence type="predicted"/>
<evidence type="ECO:0000313" key="2">
    <source>
        <dbReference type="EMBL" id="CAF9913182.1"/>
    </source>
</evidence>
<dbReference type="Proteomes" id="UP000664169">
    <property type="component" value="Unassembled WGS sequence"/>
</dbReference>
<gene>
    <name evidence="2" type="ORF">GOMPHAMPRED_007818</name>
</gene>
<keyword evidence="3" id="KW-1185">Reference proteome</keyword>
<evidence type="ECO:0000313" key="3">
    <source>
        <dbReference type="Proteomes" id="UP000664169"/>
    </source>
</evidence>
<feature type="region of interest" description="Disordered" evidence="1">
    <location>
        <begin position="307"/>
        <end position="327"/>
    </location>
</feature>
<dbReference type="AlphaFoldDB" id="A0A8H3EVK8"/>
<reference evidence="2" key="1">
    <citation type="submission" date="2021-03" db="EMBL/GenBank/DDBJ databases">
        <authorList>
            <person name="Tagirdzhanova G."/>
        </authorList>
    </citation>
    <scope>NUCLEOTIDE SEQUENCE</scope>
</reference>
<evidence type="ECO:0000256" key="1">
    <source>
        <dbReference type="SAM" id="MobiDB-lite"/>
    </source>
</evidence>
<dbReference type="EMBL" id="CAJPDQ010000008">
    <property type="protein sequence ID" value="CAF9913182.1"/>
    <property type="molecule type" value="Genomic_DNA"/>
</dbReference>
<organism evidence="2 3">
    <name type="scientific">Gomphillus americanus</name>
    <dbReference type="NCBI Taxonomy" id="1940652"/>
    <lineage>
        <taxon>Eukaryota</taxon>
        <taxon>Fungi</taxon>
        <taxon>Dikarya</taxon>
        <taxon>Ascomycota</taxon>
        <taxon>Pezizomycotina</taxon>
        <taxon>Lecanoromycetes</taxon>
        <taxon>OSLEUM clade</taxon>
        <taxon>Ostropomycetidae</taxon>
        <taxon>Ostropales</taxon>
        <taxon>Graphidaceae</taxon>
        <taxon>Gomphilloideae</taxon>
        <taxon>Gomphillus</taxon>
    </lineage>
</organism>
<feature type="compositionally biased region" description="Basic and acidic residues" evidence="1">
    <location>
        <begin position="312"/>
        <end position="327"/>
    </location>
</feature>
<name>A0A8H3EVK8_9LECA</name>